<sequence>MLLLNRRASSSSASSSLPSLFSSLSAHLLLAALISLLLTVSTATILPSSPSPSRHHASSSLRVGPTVWRSPALSSSLASRQPSSLAMTGARRGNYVRHGRCAAQMGECFRRCQGGFGRPR</sequence>
<proteinExistence type="predicted"/>
<evidence type="ECO:0000313" key="1">
    <source>
        <dbReference type="EMBL" id="EWM23070.1"/>
    </source>
</evidence>
<dbReference type="EMBL" id="AZIL01001870">
    <property type="protein sequence ID" value="EWM23070.1"/>
    <property type="molecule type" value="Genomic_DNA"/>
</dbReference>
<dbReference type="Proteomes" id="UP000019335">
    <property type="component" value="Chromosome 18"/>
</dbReference>
<reference evidence="1 2" key="1">
    <citation type="journal article" date="2014" name="Mol. Plant">
        <title>Chromosome Scale Genome Assembly and Transcriptome Profiling of Nannochloropsis gaditana in Nitrogen Depletion.</title>
        <authorList>
            <person name="Corteggiani Carpinelli E."/>
            <person name="Telatin A."/>
            <person name="Vitulo N."/>
            <person name="Forcato C."/>
            <person name="D'Angelo M."/>
            <person name="Schiavon R."/>
            <person name="Vezzi A."/>
            <person name="Giacometti G.M."/>
            <person name="Morosinotto T."/>
            <person name="Valle G."/>
        </authorList>
    </citation>
    <scope>NUCLEOTIDE SEQUENCE [LARGE SCALE GENOMIC DNA]</scope>
    <source>
        <strain evidence="1 2">B-31</strain>
    </source>
</reference>
<gene>
    <name evidence="1" type="ORF">Naga_100772g6</name>
</gene>
<dbReference type="AlphaFoldDB" id="W7T7T7"/>
<accession>W7T7T7</accession>
<keyword evidence="2" id="KW-1185">Reference proteome</keyword>
<name>W7T7T7_9STRA</name>
<comment type="caution">
    <text evidence="1">The sequence shown here is derived from an EMBL/GenBank/DDBJ whole genome shotgun (WGS) entry which is preliminary data.</text>
</comment>
<organism evidence="1 2">
    <name type="scientific">Nannochloropsis gaditana</name>
    <dbReference type="NCBI Taxonomy" id="72520"/>
    <lineage>
        <taxon>Eukaryota</taxon>
        <taxon>Sar</taxon>
        <taxon>Stramenopiles</taxon>
        <taxon>Ochrophyta</taxon>
        <taxon>Eustigmatophyceae</taxon>
        <taxon>Eustigmatales</taxon>
        <taxon>Monodopsidaceae</taxon>
        <taxon>Nannochloropsis</taxon>
    </lineage>
</organism>
<evidence type="ECO:0000313" key="2">
    <source>
        <dbReference type="Proteomes" id="UP000019335"/>
    </source>
</evidence>
<protein>
    <submittedName>
        <fullName evidence="1">Uncharacterized protein</fullName>
    </submittedName>
</protein>